<dbReference type="InterPro" id="IPR008283">
    <property type="entry name" value="Peptidase_M17_N"/>
</dbReference>
<keyword evidence="1" id="KW-0175">Coiled coil</keyword>
<dbReference type="AlphaFoldDB" id="A0A382LZZ6"/>
<organism evidence="3">
    <name type="scientific">marine metagenome</name>
    <dbReference type="NCBI Taxonomy" id="408172"/>
    <lineage>
        <taxon>unclassified sequences</taxon>
        <taxon>metagenomes</taxon>
        <taxon>ecological metagenomes</taxon>
    </lineage>
</organism>
<feature type="domain" description="Peptidase M17 leucyl aminopeptidase N-terminal" evidence="2">
    <location>
        <begin position="32"/>
        <end position="115"/>
    </location>
</feature>
<feature type="coiled-coil region" evidence="1">
    <location>
        <begin position="36"/>
        <end position="63"/>
    </location>
</feature>
<evidence type="ECO:0000256" key="1">
    <source>
        <dbReference type="SAM" id="Coils"/>
    </source>
</evidence>
<dbReference type="EMBL" id="UINC01090398">
    <property type="protein sequence ID" value="SVC42309.1"/>
    <property type="molecule type" value="Genomic_DNA"/>
</dbReference>
<sequence length="136" mass="15474">MNENIEKRGHLMKFKILNSSLIELNTDSICIPYYKNNNKNTDLNSVNNLIDNLINELDTKKQISSDLGEITNIYTMNKLKSKQLILIGMGEEKELNYEKIRKTSGSLGRFLNNMKNNSASIIISGDGNNNLEFNKT</sequence>
<reference evidence="3" key="1">
    <citation type="submission" date="2018-05" db="EMBL/GenBank/DDBJ databases">
        <authorList>
            <person name="Lanie J.A."/>
            <person name="Ng W.-L."/>
            <person name="Kazmierczak K.M."/>
            <person name="Andrzejewski T.M."/>
            <person name="Davidsen T.M."/>
            <person name="Wayne K.J."/>
            <person name="Tettelin H."/>
            <person name="Glass J.I."/>
            <person name="Rusch D."/>
            <person name="Podicherti R."/>
            <person name="Tsui H.-C.T."/>
            <person name="Winkler M.E."/>
        </authorList>
    </citation>
    <scope>NUCLEOTIDE SEQUENCE</scope>
</reference>
<name>A0A382LZZ6_9ZZZZ</name>
<dbReference type="Gene3D" id="3.40.220.10">
    <property type="entry name" value="Leucine Aminopeptidase, subunit E, domain 1"/>
    <property type="match status" value="1"/>
</dbReference>
<feature type="non-terminal residue" evidence="3">
    <location>
        <position position="136"/>
    </location>
</feature>
<dbReference type="GO" id="GO:0070006">
    <property type="term" value="F:metalloaminopeptidase activity"/>
    <property type="evidence" value="ECO:0007669"/>
    <property type="project" value="InterPro"/>
</dbReference>
<protein>
    <recommendedName>
        <fullName evidence="2">Peptidase M17 leucyl aminopeptidase N-terminal domain-containing protein</fullName>
    </recommendedName>
</protein>
<dbReference type="Pfam" id="PF02789">
    <property type="entry name" value="Peptidase_M17_N"/>
    <property type="match status" value="1"/>
</dbReference>
<evidence type="ECO:0000313" key="3">
    <source>
        <dbReference type="EMBL" id="SVC42309.1"/>
    </source>
</evidence>
<accession>A0A382LZZ6</accession>
<evidence type="ECO:0000259" key="2">
    <source>
        <dbReference type="Pfam" id="PF02789"/>
    </source>
</evidence>
<gene>
    <name evidence="3" type="ORF">METZ01_LOCUS295163</name>
</gene>
<dbReference type="InterPro" id="IPR043472">
    <property type="entry name" value="Macro_dom-like"/>
</dbReference>
<dbReference type="SUPFAM" id="SSF52949">
    <property type="entry name" value="Macro domain-like"/>
    <property type="match status" value="1"/>
</dbReference>
<proteinExistence type="predicted"/>
<dbReference type="GO" id="GO:0006508">
    <property type="term" value="P:proteolysis"/>
    <property type="evidence" value="ECO:0007669"/>
    <property type="project" value="InterPro"/>
</dbReference>